<dbReference type="GO" id="GO:0042393">
    <property type="term" value="F:histone binding"/>
    <property type="evidence" value="ECO:0007669"/>
    <property type="project" value="TreeGrafter"/>
</dbReference>
<feature type="compositionally biased region" description="Low complexity" evidence="3">
    <location>
        <begin position="384"/>
        <end position="399"/>
    </location>
</feature>
<evidence type="ECO:0000313" key="5">
    <source>
        <dbReference type="EMBL" id="RKP09812.1"/>
    </source>
</evidence>
<dbReference type="SUPFAM" id="SSF50729">
    <property type="entry name" value="PH domain-like"/>
    <property type="match status" value="1"/>
</dbReference>
<dbReference type="SMART" id="SM01287">
    <property type="entry name" value="Rtt106"/>
    <property type="match status" value="1"/>
</dbReference>
<dbReference type="Pfam" id="PF08512">
    <property type="entry name" value="Rttp106-like_middle"/>
    <property type="match status" value="1"/>
</dbReference>
<sequence>MSNLTLITDPATRALAGVLASSGPHATQTIDRIITHFSTRIKALEAEMARCREELQHAQANAAQAAATMARNSGVEGNVSLDSVAADEPASKKRKQPDATTSTVAADGGWASEPAVATVRALSFLAPRKKLDLIMTASGVRLQRPDNGAAETGFAYSRLRDILCLPTPGRPKPHWTVVFVLQGLVTAGSEDDVDVVAFGFAEPTAAVDAAGNSSGDGSKAALVALLARATGRPVAEPSADTFTVTGSSTSAGSAGRTRHHVDCHLKARDGHLFFLANCIFFGFRKPVVYLPLSRIGTISVASITSRTFDLRVAVCTDPASRSDDDGEAPASKPREFEFSMIDSADFEAIAGYIRRHRLDAPELSGEQSAARAADEKASAKGTKQNAATPNTATQTGATAFANAVLDSSDDEDDEDFCAGSGSDSDQSTGTEDEDDGEASKDDKDSEGSSMEED</sequence>
<feature type="coiled-coil region" evidence="2">
    <location>
        <begin position="34"/>
        <end position="68"/>
    </location>
</feature>
<proteinExistence type="inferred from homology"/>
<evidence type="ECO:0000256" key="3">
    <source>
        <dbReference type="SAM" id="MobiDB-lite"/>
    </source>
</evidence>
<evidence type="ECO:0000259" key="4">
    <source>
        <dbReference type="SMART" id="SM01287"/>
    </source>
</evidence>
<feature type="compositionally biased region" description="Acidic residues" evidence="3">
    <location>
        <begin position="407"/>
        <end position="416"/>
    </location>
</feature>
<keyword evidence="2" id="KW-0175">Coiled coil</keyword>
<dbReference type="PANTHER" id="PTHR45849">
    <property type="entry name" value="FACT COMPLEX SUBUNIT SSRP1"/>
    <property type="match status" value="1"/>
</dbReference>
<dbReference type="OrthoDB" id="75754at2759"/>
<dbReference type="PANTHER" id="PTHR45849:SF3">
    <property type="entry name" value="HISTONE CHAPERONE RTT106"/>
    <property type="match status" value="1"/>
</dbReference>
<dbReference type="Gene3D" id="2.30.29.30">
    <property type="entry name" value="Pleckstrin-homology domain (PH domain)/Phosphotyrosine-binding domain (PTB)"/>
    <property type="match status" value="1"/>
</dbReference>
<feature type="region of interest" description="Disordered" evidence="3">
    <location>
        <begin position="362"/>
        <end position="453"/>
    </location>
</feature>
<name>A0A4P9XUZ7_9FUNG</name>
<reference evidence="6" key="1">
    <citation type="journal article" date="2018" name="Nat. Microbiol.">
        <title>Leveraging single-cell genomics to expand the fungal tree of life.</title>
        <authorList>
            <person name="Ahrendt S.R."/>
            <person name="Quandt C.A."/>
            <person name="Ciobanu D."/>
            <person name="Clum A."/>
            <person name="Salamov A."/>
            <person name="Andreopoulos B."/>
            <person name="Cheng J.F."/>
            <person name="Woyke T."/>
            <person name="Pelin A."/>
            <person name="Henrissat B."/>
            <person name="Reynolds N.K."/>
            <person name="Benny G.L."/>
            <person name="Smith M.E."/>
            <person name="James T.Y."/>
            <person name="Grigoriev I.V."/>
        </authorList>
    </citation>
    <scope>NUCLEOTIDE SEQUENCE [LARGE SCALE GENOMIC DNA]</scope>
    <source>
        <strain evidence="6">RSA 1356</strain>
    </source>
</reference>
<dbReference type="InterPro" id="IPR011993">
    <property type="entry name" value="PH-like_dom_sf"/>
</dbReference>
<accession>A0A4P9XUZ7</accession>
<evidence type="ECO:0000313" key="6">
    <source>
        <dbReference type="Proteomes" id="UP000271241"/>
    </source>
</evidence>
<organism evidence="5 6">
    <name type="scientific">Thamnocephalis sphaerospora</name>
    <dbReference type="NCBI Taxonomy" id="78915"/>
    <lineage>
        <taxon>Eukaryota</taxon>
        <taxon>Fungi</taxon>
        <taxon>Fungi incertae sedis</taxon>
        <taxon>Zoopagomycota</taxon>
        <taxon>Zoopagomycotina</taxon>
        <taxon>Zoopagomycetes</taxon>
        <taxon>Zoopagales</taxon>
        <taxon>Sigmoideomycetaceae</taxon>
        <taxon>Thamnocephalis</taxon>
    </lineage>
</organism>
<feature type="compositionally biased region" description="Low complexity" evidence="3">
    <location>
        <begin position="418"/>
        <end position="429"/>
    </location>
</feature>
<dbReference type="EMBL" id="KZ992487">
    <property type="protein sequence ID" value="RKP09812.1"/>
    <property type="molecule type" value="Genomic_DNA"/>
</dbReference>
<dbReference type="InterPro" id="IPR013719">
    <property type="entry name" value="RTT106/SPT16-like_middle_dom"/>
</dbReference>
<dbReference type="STRING" id="78915.A0A4P9XUZ7"/>
<feature type="domain" description="Histone chaperone RTT106/FACT complex subunit SPT16-like middle" evidence="4">
    <location>
        <begin position="258"/>
        <end position="363"/>
    </location>
</feature>
<evidence type="ECO:0000256" key="2">
    <source>
        <dbReference type="SAM" id="Coils"/>
    </source>
</evidence>
<feature type="compositionally biased region" description="Basic and acidic residues" evidence="3">
    <location>
        <begin position="437"/>
        <end position="446"/>
    </location>
</feature>
<feature type="region of interest" description="Disordered" evidence="3">
    <location>
        <begin position="84"/>
        <end position="106"/>
    </location>
</feature>
<dbReference type="GO" id="GO:0031491">
    <property type="term" value="F:nucleosome binding"/>
    <property type="evidence" value="ECO:0007669"/>
    <property type="project" value="TreeGrafter"/>
</dbReference>
<comment type="similarity">
    <text evidence="1">Belongs to the RTT106 family.</text>
</comment>
<dbReference type="AlphaFoldDB" id="A0A4P9XUZ7"/>
<gene>
    <name evidence="5" type="ORF">THASP1DRAFT_28399</name>
</gene>
<dbReference type="Proteomes" id="UP000271241">
    <property type="component" value="Unassembled WGS sequence"/>
</dbReference>
<protein>
    <recommendedName>
        <fullName evidence="4">Histone chaperone RTT106/FACT complex subunit SPT16-like middle domain-containing protein</fullName>
    </recommendedName>
</protein>
<keyword evidence="6" id="KW-1185">Reference proteome</keyword>
<dbReference type="InterPro" id="IPR050454">
    <property type="entry name" value="RTT106/SSRP1_HistChap/FACT"/>
</dbReference>
<evidence type="ECO:0000256" key="1">
    <source>
        <dbReference type="ARBA" id="ARBA00006159"/>
    </source>
</evidence>